<name>A0A087AF50_9BIFI</name>
<dbReference type="PANTHER" id="PTHR43198:SF2">
    <property type="entry name" value="SI:CH1073-67J19.1-RELATED"/>
    <property type="match status" value="1"/>
</dbReference>
<dbReference type="InterPro" id="IPR050967">
    <property type="entry name" value="Thiamine_Salvage_TenA"/>
</dbReference>
<evidence type="ECO:0000313" key="5">
    <source>
        <dbReference type="Proteomes" id="UP000028995"/>
    </source>
</evidence>
<dbReference type="GO" id="GO:0009229">
    <property type="term" value="P:thiamine diphosphate biosynthetic process"/>
    <property type="evidence" value="ECO:0007669"/>
    <property type="project" value="UniProtKB-UniPathway"/>
</dbReference>
<dbReference type="EC" id="3.5.99.2" evidence="2"/>
<proteinExistence type="inferred from homology"/>
<protein>
    <recommendedName>
        <fullName evidence="2">Aminopyrimidine aminohydrolase</fullName>
        <ecNumber evidence="2">3.5.99.2</ecNumber>
    </recommendedName>
</protein>
<gene>
    <name evidence="4" type="ORF">BCHO_0819</name>
</gene>
<dbReference type="RefSeq" id="WP_024540827.1">
    <property type="nucleotide sequence ID" value="NZ_JGYU01000005.1"/>
</dbReference>
<dbReference type="Proteomes" id="UP000028995">
    <property type="component" value="Unassembled WGS sequence"/>
</dbReference>
<dbReference type="CDD" id="cd19366">
    <property type="entry name" value="TenA_C_BhTenA-like"/>
    <property type="match status" value="1"/>
</dbReference>
<dbReference type="STRING" id="35760.BCHO_0819"/>
<dbReference type="Pfam" id="PF03070">
    <property type="entry name" value="TENA_THI-4"/>
    <property type="match status" value="1"/>
</dbReference>
<reference evidence="4 5" key="1">
    <citation type="submission" date="2014-03" db="EMBL/GenBank/DDBJ databases">
        <title>Genomics of Bifidobacteria.</title>
        <authorList>
            <person name="Ventura M."/>
            <person name="Milani C."/>
            <person name="Lugli G.A."/>
        </authorList>
    </citation>
    <scope>NUCLEOTIDE SEQUENCE [LARGE SCALE GENOMIC DNA]</scope>
    <source>
        <strain evidence="4 5">LMG 10510</strain>
    </source>
</reference>
<dbReference type="InterPro" id="IPR004305">
    <property type="entry name" value="Thiaminase-2/PQQC"/>
</dbReference>
<dbReference type="SUPFAM" id="SSF48613">
    <property type="entry name" value="Heme oxygenase-like"/>
    <property type="match status" value="1"/>
</dbReference>
<comment type="catalytic activity">
    <reaction evidence="2">
        <text>4-amino-5-aminomethyl-2-methylpyrimidine + H2O = 4-amino-5-hydroxymethyl-2-methylpyrimidine + NH4(+)</text>
        <dbReference type="Rhea" id="RHEA:31799"/>
        <dbReference type="ChEBI" id="CHEBI:15377"/>
        <dbReference type="ChEBI" id="CHEBI:16892"/>
        <dbReference type="ChEBI" id="CHEBI:28938"/>
        <dbReference type="ChEBI" id="CHEBI:63416"/>
        <dbReference type="EC" id="3.5.99.2"/>
    </reaction>
</comment>
<dbReference type="AlphaFoldDB" id="A0A087AF50"/>
<dbReference type="OrthoDB" id="34166at2"/>
<dbReference type="EMBL" id="JGYU01000005">
    <property type="protein sequence ID" value="KFI57400.1"/>
    <property type="molecule type" value="Genomic_DNA"/>
</dbReference>
<dbReference type="InterPro" id="IPR027574">
    <property type="entry name" value="Thiaminase_II"/>
</dbReference>
<dbReference type="eggNOG" id="COG0819">
    <property type="taxonomic scope" value="Bacteria"/>
</dbReference>
<comment type="function">
    <text evidence="2">Catalyzes an amino-pyrimidine hydrolysis reaction at the C5' of the pyrimidine moiety of thiamine compounds, a reaction that is part of a thiamine salvage pathway.</text>
</comment>
<evidence type="ECO:0000256" key="1">
    <source>
        <dbReference type="ARBA" id="ARBA00004948"/>
    </source>
</evidence>
<comment type="pathway">
    <text evidence="1 2">Cofactor biosynthesis; thiamine diphosphate biosynthesis.</text>
</comment>
<accession>A0A087AF50</accession>
<feature type="domain" description="Thiaminase-2/PQQC" evidence="3">
    <location>
        <begin position="27"/>
        <end position="234"/>
    </location>
</feature>
<organism evidence="4 5">
    <name type="scientific">Bifidobacterium choerinum</name>
    <dbReference type="NCBI Taxonomy" id="35760"/>
    <lineage>
        <taxon>Bacteria</taxon>
        <taxon>Bacillati</taxon>
        <taxon>Actinomycetota</taxon>
        <taxon>Actinomycetes</taxon>
        <taxon>Bifidobacteriales</taxon>
        <taxon>Bifidobacteriaceae</taxon>
        <taxon>Bifidobacterium</taxon>
    </lineage>
</organism>
<dbReference type="UniPathway" id="UPA00060"/>
<keyword evidence="5" id="KW-1185">Reference proteome</keyword>
<evidence type="ECO:0000256" key="2">
    <source>
        <dbReference type="RuleBase" id="RU363093"/>
    </source>
</evidence>
<keyword evidence="2 4" id="KW-0378">Hydrolase</keyword>
<dbReference type="PANTHER" id="PTHR43198">
    <property type="entry name" value="BIFUNCTIONAL TH2 PROTEIN"/>
    <property type="match status" value="1"/>
</dbReference>
<dbReference type="GO" id="GO:0005829">
    <property type="term" value="C:cytosol"/>
    <property type="evidence" value="ECO:0007669"/>
    <property type="project" value="TreeGrafter"/>
</dbReference>
<comment type="similarity">
    <text evidence="2">Belongs to the TenA family.</text>
</comment>
<evidence type="ECO:0000259" key="3">
    <source>
        <dbReference type="Pfam" id="PF03070"/>
    </source>
</evidence>
<dbReference type="GO" id="GO:0009228">
    <property type="term" value="P:thiamine biosynthetic process"/>
    <property type="evidence" value="ECO:0007669"/>
    <property type="project" value="UniProtKB-KW"/>
</dbReference>
<keyword evidence="2" id="KW-0784">Thiamine biosynthesis</keyword>
<evidence type="ECO:0000313" key="4">
    <source>
        <dbReference type="EMBL" id="KFI57400.1"/>
    </source>
</evidence>
<dbReference type="InterPro" id="IPR016084">
    <property type="entry name" value="Haem_Oase-like_multi-hlx"/>
</dbReference>
<sequence length="249" mass="28607">MTTAESGNATAITLTNLPPFAQRMRDAANLVWEEGYRQPFIRELGAGTLPTRKFAFYLKQDELYLNDYAKVHALALTKTDDAEIMKFMVDVQRSIFDVEKSLHGDYLASYGITPEEMARAKQSAFARAYTTHMLSVAYGGDLLDVLVAVLPCAWVYADYGQRLADEFADTLGDNPYKSWIDTYKTDEFWQSSAWLLAHIERFVADADERKREQLIELFIHGVENEYMFWASAYDEQMSWKPQWEAIDAQ</sequence>
<dbReference type="Gene3D" id="1.20.910.10">
    <property type="entry name" value="Heme oxygenase-like"/>
    <property type="match status" value="1"/>
</dbReference>
<comment type="catalytic activity">
    <reaction evidence="2">
        <text>thiamine + H2O = 5-(2-hydroxyethyl)-4-methylthiazole + 4-amino-5-hydroxymethyl-2-methylpyrimidine + H(+)</text>
        <dbReference type="Rhea" id="RHEA:17509"/>
        <dbReference type="ChEBI" id="CHEBI:15377"/>
        <dbReference type="ChEBI" id="CHEBI:15378"/>
        <dbReference type="ChEBI" id="CHEBI:16892"/>
        <dbReference type="ChEBI" id="CHEBI:17957"/>
        <dbReference type="ChEBI" id="CHEBI:18385"/>
        <dbReference type="EC" id="3.5.99.2"/>
    </reaction>
</comment>
<dbReference type="GO" id="GO:0050334">
    <property type="term" value="F:thiaminase activity"/>
    <property type="evidence" value="ECO:0007669"/>
    <property type="project" value="UniProtKB-EC"/>
</dbReference>
<comment type="caution">
    <text evidence="4">The sequence shown here is derived from an EMBL/GenBank/DDBJ whole genome shotgun (WGS) entry which is preliminary data.</text>
</comment>
<dbReference type="NCBIfam" id="TIGR04306">
    <property type="entry name" value="salvage_TenA"/>
    <property type="match status" value="1"/>
</dbReference>